<feature type="region of interest" description="Disordered" evidence="16">
    <location>
        <begin position="228"/>
        <end position="248"/>
    </location>
</feature>
<evidence type="ECO:0000256" key="15">
    <source>
        <dbReference type="PROSITE-ProRule" id="PRU00175"/>
    </source>
</evidence>
<feature type="region of interest" description="Disordered" evidence="16">
    <location>
        <begin position="374"/>
        <end position="452"/>
    </location>
</feature>
<dbReference type="FunFam" id="3.30.40.10:FF:000285">
    <property type="entry name" value="RING-H2 finger protein ATL43"/>
    <property type="match status" value="1"/>
</dbReference>
<reference evidence="19" key="1">
    <citation type="journal article" date="2025" name="Foods">
        <title>Unveiling the Microbial Signatures of Arabica Coffee Cherries: Insights into Ripeness Specific Diversity, Functional Traits, and Implications for Quality and Safety.</title>
        <authorList>
            <consortium name="RefSeq"/>
            <person name="Tenea G.N."/>
            <person name="Cifuentes V."/>
            <person name="Reyes P."/>
            <person name="Cevallos-Vallejos M."/>
        </authorList>
    </citation>
    <scope>NUCLEOTIDE SEQUENCE [LARGE SCALE GENOMIC DNA]</scope>
</reference>
<dbReference type="GO" id="GO:0008270">
    <property type="term" value="F:zinc ion binding"/>
    <property type="evidence" value="ECO:0007669"/>
    <property type="project" value="UniProtKB-KW"/>
</dbReference>
<feature type="region of interest" description="Disordered" evidence="16">
    <location>
        <begin position="310"/>
        <end position="330"/>
    </location>
</feature>
<evidence type="ECO:0000256" key="13">
    <source>
        <dbReference type="ARBA" id="ARBA00023136"/>
    </source>
</evidence>
<evidence type="ECO:0000256" key="9">
    <source>
        <dbReference type="ARBA" id="ARBA00022771"/>
    </source>
</evidence>
<dbReference type="GO" id="GO:0061630">
    <property type="term" value="F:ubiquitin protein ligase activity"/>
    <property type="evidence" value="ECO:0007669"/>
    <property type="project" value="UniProtKB-EC"/>
</dbReference>
<evidence type="ECO:0000256" key="7">
    <source>
        <dbReference type="ARBA" id="ARBA00022723"/>
    </source>
</evidence>
<dbReference type="SMART" id="SM00184">
    <property type="entry name" value="RING"/>
    <property type="match status" value="1"/>
</dbReference>
<dbReference type="EC" id="2.3.2.27" evidence="4"/>
<dbReference type="InterPro" id="IPR013083">
    <property type="entry name" value="Znf_RING/FYVE/PHD"/>
</dbReference>
<keyword evidence="11" id="KW-0862">Zinc</keyword>
<dbReference type="RefSeq" id="XP_027068071.1">
    <property type="nucleotide sequence ID" value="XM_027212270.2"/>
</dbReference>
<keyword evidence="13 17" id="KW-0472">Membrane</keyword>
<dbReference type="GeneID" id="113693673"/>
<dbReference type="SUPFAM" id="SSF57850">
    <property type="entry name" value="RING/U-box"/>
    <property type="match status" value="1"/>
</dbReference>
<evidence type="ECO:0000256" key="14">
    <source>
        <dbReference type="ARBA" id="ARBA00024209"/>
    </source>
</evidence>
<feature type="region of interest" description="Disordered" evidence="16">
    <location>
        <begin position="465"/>
        <end position="499"/>
    </location>
</feature>
<sequence length="499" mass="54750">MGISTSNFLSLLPSLWPSFSLFLLLLFMSNFSFLIALANTTTTTTSTSMTSTAYYDDGESSGNSPTPLAPPPQLSFRTKGSPFRPSIAVIVGVLTTVFSVTFLLLLYAKHCRRGGDNSPFSSTSRIGYPAIAARKNSGIGRAVIESLPVFRFASLRGQKDGLECAVCLNKFEHTEVLRLLPKCKHAFHVECVDTWLDAHSTCPLCRYRVDPEDILLVEDNRVLYQTDTPPLKSSSVNHPTPELGSISRVSGRHSFAGNSLEVIAETPRGGDAAATSFGARRSLDSWNSRKKRNSEMVGVGCFDRPRKDELLLGDKTSGSGSGSGAEQRRLEHRIIISGGRTEVETADGPNHRWSDVQPSDLLFLRSEMILGDSRRFSGSRGSRPSFSSSSFGCGEINAGKSSDNSSSGGRGGGRNVINTRSVSEITGMSRFRSNEDEQQHQQQQRLQRQQRQAGAVSRWMAWISQSQNQQHHHHHNHNHHHQHQPAVHRTSSSSSVNAV</sequence>
<evidence type="ECO:0000256" key="8">
    <source>
        <dbReference type="ARBA" id="ARBA00022729"/>
    </source>
</evidence>
<dbReference type="AlphaFoldDB" id="A0A6P6SQG2"/>
<keyword evidence="6 17" id="KW-0812">Transmembrane</keyword>
<gene>
    <name evidence="20" type="primary">LOC113693673</name>
</gene>
<evidence type="ECO:0000256" key="17">
    <source>
        <dbReference type="SAM" id="Phobius"/>
    </source>
</evidence>
<dbReference type="Proteomes" id="UP001652660">
    <property type="component" value="Chromosome 6c"/>
</dbReference>
<feature type="transmembrane region" description="Helical" evidence="17">
    <location>
        <begin position="87"/>
        <end position="108"/>
    </location>
</feature>
<dbReference type="GO" id="GO:0016020">
    <property type="term" value="C:membrane"/>
    <property type="evidence" value="ECO:0007669"/>
    <property type="project" value="UniProtKB-SubCell"/>
</dbReference>
<comment type="catalytic activity">
    <reaction evidence="1">
        <text>S-ubiquitinyl-[E2 ubiquitin-conjugating enzyme]-L-cysteine + [acceptor protein]-L-lysine = [E2 ubiquitin-conjugating enzyme]-L-cysteine + N(6)-ubiquitinyl-[acceptor protein]-L-lysine.</text>
        <dbReference type="EC" id="2.3.2.27"/>
    </reaction>
</comment>
<dbReference type="PROSITE" id="PS50089">
    <property type="entry name" value="ZF_RING_2"/>
    <property type="match status" value="1"/>
</dbReference>
<dbReference type="PANTHER" id="PTHR46539:SF2">
    <property type="entry name" value="RING-H2 FINGER PROTEIN ATL43"/>
    <property type="match status" value="1"/>
</dbReference>
<feature type="compositionally biased region" description="Polar residues" evidence="16">
    <location>
        <begin position="228"/>
        <end position="238"/>
    </location>
</feature>
<dbReference type="Gene3D" id="3.30.40.10">
    <property type="entry name" value="Zinc/RING finger domain, C3HC4 (zinc finger)"/>
    <property type="match status" value="1"/>
</dbReference>
<dbReference type="OrthoDB" id="8062037at2759"/>
<evidence type="ECO:0000313" key="19">
    <source>
        <dbReference type="Proteomes" id="UP001652660"/>
    </source>
</evidence>
<evidence type="ECO:0000256" key="16">
    <source>
        <dbReference type="SAM" id="MobiDB-lite"/>
    </source>
</evidence>
<evidence type="ECO:0000256" key="5">
    <source>
        <dbReference type="ARBA" id="ARBA00022679"/>
    </source>
</evidence>
<dbReference type="Pfam" id="PF13639">
    <property type="entry name" value="zf-RING_2"/>
    <property type="match status" value="1"/>
</dbReference>
<keyword evidence="19" id="KW-1185">Reference proteome</keyword>
<feature type="compositionally biased region" description="Polar residues" evidence="16">
    <location>
        <begin position="489"/>
        <end position="499"/>
    </location>
</feature>
<keyword evidence="8" id="KW-0732">Signal</keyword>
<evidence type="ECO:0000313" key="20">
    <source>
        <dbReference type="RefSeq" id="XP_027068071.1"/>
    </source>
</evidence>
<feature type="domain" description="RING-type" evidence="18">
    <location>
        <begin position="164"/>
        <end position="206"/>
    </location>
</feature>
<evidence type="ECO:0000256" key="2">
    <source>
        <dbReference type="ARBA" id="ARBA00004167"/>
    </source>
</evidence>
<evidence type="ECO:0000256" key="10">
    <source>
        <dbReference type="ARBA" id="ARBA00022786"/>
    </source>
</evidence>
<evidence type="ECO:0000259" key="18">
    <source>
        <dbReference type="PROSITE" id="PS50089"/>
    </source>
</evidence>
<protein>
    <recommendedName>
        <fullName evidence="4">RING-type E3 ubiquitin transferase</fullName>
        <ecNumber evidence="4">2.3.2.27</ecNumber>
    </recommendedName>
</protein>
<evidence type="ECO:0000256" key="3">
    <source>
        <dbReference type="ARBA" id="ARBA00004906"/>
    </source>
</evidence>
<reference evidence="20" key="2">
    <citation type="submission" date="2025-08" db="UniProtKB">
        <authorList>
            <consortium name="RefSeq"/>
        </authorList>
    </citation>
    <scope>IDENTIFICATION</scope>
    <source>
        <tissue evidence="20">Leaves</tissue>
    </source>
</reference>
<dbReference type="InterPro" id="IPR001841">
    <property type="entry name" value="Znf_RING"/>
</dbReference>
<keyword evidence="7" id="KW-0479">Metal-binding</keyword>
<evidence type="ECO:0000256" key="12">
    <source>
        <dbReference type="ARBA" id="ARBA00022989"/>
    </source>
</evidence>
<proteinExistence type="inferred from homology"/>
<comment type="pathway">
    <text evidence="3">Protein modification; protein ubiquitination.</text>
</comment>
<comment type="subcellular location">
    <subcellularLocation>
        <location evidence="2">Membrane</location>
        <topology evidence="2">Single-pass membrane protein</topology>
    </subcellularLocation>
</comment>
<evidence type="ECO:0000256" key="6">
    <source>
        <dbReference type="ARBA" id="ARBA00022692"/>
    </source>
</evidence>
<name>A0A6P6SQG2_COFAR</name>
<evidence type="ECO:0000256" key="1">
    <source>
        <dbReference type="ARBA" id="ARBA00000900"/>
    </source>
</evidence>
<feature type="compositionally biased region" description="Low complexity" evidence="16">
    <location>
        <begin position="440"/>
        <end position="452"/>
    </location>
</feature>
<feature type="compositionally biased region" description="Basic residues" evidence="16">
    <location>
        <begin position="470"/>
        <end position="483"/>
    </location>
</feature>
<dbReference type="CDD" id="cd16461">
    <property type="entry name" value="RING-H2_EL5-like"/>
    <property type="match status" value="1"/>
</dbReference>
<evidence type="ECO:0000256" key="4">
    <source>
        <dbReference type="ARBA" id="ARBA00012483"/>
    </source>
</evidence>
<dbReference type="PANTHER" id="PTHR46539">
    <property type="entry name" value="E3 UBIQUITIN-PROTEIN LIGASE ATL42"/>
    <property type="match status" value="1"/>
</dbReference>
<feature type="compositionally biased region" description="Polar residues" evidence="16">
    <location>
        <begin position="416"/>
        <end position="426"/>
    </location>
</feature>
<feature type="compositionally biased region" description="Low complexity" evidence="16">
    <location>
        <begin position="376"/>
        <end position="392"/>
    </location>
</feature>
<accession>A0A6P6SQG2</accession>
<organism evidence="19 20">
    <name type="scientific">Coffea arabica</name>
    <name type="common">Arabian coffee</name>
    <dbReference type="NCBI Taxonomy" id="13443"/>
    <lineage>
        <taxon>Eukaryota</taxon>
        <taxon>Viridiplantae</taxon>
        <taxon>Streptophyta</taxon>
        <taxon>Embryophyta</taxon>
        <taxon>Tracheophyta</taxon>
        <taxon>Spermatophyta</taxon>
        <taxon>Magnoliopsida</taxon>
        <taxon>eudicotyledons</taxon>
        <taxon>Gunneridae</taxon>
        <taxon>Pentapetalae</taxon>
        <taxon>asterids</taxon>
        <taxon>lamiids</taxon>
        <taxon>Gentianales</taxon>
        <taxon>Rubiaceae</taxon>
        <taxon>Ixoroideae</taxon>
        <taxon>Gardenieae complex</taxon>
        <taxon>Bertiereae - Coffeeae clade</taxon>
        <taxon>Coffeeae</taxon>
        <taxon>Coffea</taxon>
    </lineage>
</organism>
<keyword evidence="10" id="KW-0833">Ubl conjugation pathway</keyword>
<evidence type="ECO:0000256" key="11">
    <source>
        <dbReference type="ARBA" id="ARBA00022833"/>
    </source>
</evidence>
<comment type="similarity">
    <text evidence="14">Belongs to the RING-type zinc finger family. ATL subfamily.</text>
</comment>
<keyword evidence="12 17" id="KW-1133">Transmembrane helix</keyword>
<keyword evidence="5" id="KW-0808">Transferase</keyword>
<feature type="transmembrane region" description="Helical" evidence="17">
    <location>
        <begin position="15"/>
        <end position="38"/>
    </location>
</feature>
<keyword evidence="9 15" id="KW-0863">Zinc-finger</keyword>